<dbReference type="PANTHER" id="PTHR31170:SF20">
    <property type="entry name" value="DUF247 DOMAIN PROTEIN"/>
    <property type="match status" value="1"/>
</dbReference>
<name>A0AA86SH35_9FABA</name>
<dbReference type="InterPro" id="IPR004158">
    <property type="entry name" value="DUF247_pln"/>
</dbReference>
<organism evidence="1 2">
    <name type="scientific">Sphenostylis stenocarpa</name>
    <dbReference type="NCBI Taxonomy" id="92480"/>
    <lineage>
        <taxon>Eukaryota</taxon>
        <taxon>Viridiplantae</taxon>
        <taxon>Streptophyta</taxon>
        <taxon>Embryophyta</taxon>
        <taxon>Tracheophyta</taxon>
        <taxon>Spermatophyta</taxon>
        <taxon>Magnoliopsida</taxon>
        <taxon>eudicotyledons</taxon>
        <taxon>Gunneridae</taxon>
        <taxon>Pentapetalae</taxon>
        <taxon>rosids</taxon>
        <taxon>fabids</taxon>
        <taxon>Fabales</taxon>
        <taxon>Fabaceae</taxon>
        <taxon>Papilionoideae</taxon>
        <taxon>50 kb inversion clade</taxon>
        <taxon>NPAAA clade</taxon>
        <taxon>indigoferoid/millettioid clade</taxon>
        <taxon>Phaseoleae</taxon>
        <taxon>Sphenostylis</taxon>
    </lineage>
</organism>
<reference evidence="1" key="1">
    <citation type="submission" date="2023-10" db="EMBL/GenBank/DDBJ databases">
        <authorList>
            <person name="Domelevo Entfellner J.-B."/>
        </authorList>
    </citation>
    <scope>NUCLEOTIDE SEQUENCE</scope>
</reference>
<keyword evidence="2" id="KW-1185">Reference proteome</keyword>
<gene>
    <name evidence="1" type="ORF">AYBTSS11_LOCUS15726</name>
</gene>
<dbReference type="Gramene" id="rna-AYBTSS11_LOCUS15726">
    <property type="protein sequence ID" value="CAJ1953227.1"/>
    <property type="gene ID" value="gene-AYBTSS11_LOCUS15726"/>
</dbReference>
<dbReference type="EMBL" id="OY731401">
    <property type="protein sequence ID" value="CAJ1953227.1"/>
    <property type="molecule type" value="Genomic_DNA"/>
</dbReference>
<sequence length="270" mass="31519">MGEGQSSDSLSKQQCLETKLVEMLQKVEPPEFYQVKMQCIYRVPQEVRDNNPKAYTPRVVSIGPFHKEDNNFELMEELKLKYFKGFLNRTQLPLKDFVATLKTIEEDIRSCYAAPVKYNSDDFLKMILIDACFIIEHFLRWHSRSDWGGKDPLLLKPWMIGDIEHDLILLENQLPFFVLEQLYNLTGMNKHFPSFLNICFNYFSDLMVGTVCPIAGLKFKVSPNPNECLLDMIYSDEGVLTMPILNIHDDTEVWFFNKYNTWLPLLSYSG</sequence>
<dbReference type="Pfam" id="PF03140">
    <property type="entry name" value="DUF247"/>
    <property type="match status" value="1"/>
</dbReference>
<dbReference type="AlphaFoldDB" id="A0AA86SH35"/>
<evidence type="ECO:0000313" key="1">
    <source>
        <dbReference type="EMBL" id="CAJ1953227.1"/>
    </source>
</evidence>
<dbReference type="Proteomes" id="UP001189624">
    <property type="component" value="Chromosome 4"/>
</dbReference>
<protein>
    <submittedName>
        <fullName evidence="1">Uncharacterized protein</fullName>
    </submittedName>
</protein>
<proteinExistence type="predicted"/>
<evidence type="ECO:0000313" key="2">
    <source>
        <dbReference type="Proteomes" id="UP001189624"/>
    </source>
</evidence>
<accession>A0AA86SH35</accession>
<dbReference type="PANTHER" id="PTHR31170">
    <property type="entry name" value="BNAC04G53230D PROTEIN"/>
    <property type="match status" value="1"/>
</dbReference>